<evidence type="ECO:0000313" key="2">
    <source>
        <dbReference type="EMBL" id="CCA25950.1"/>
    </source>
</evidence>
<dbReference type="PANTHER" id="PTHR11439">
    <property type="entry name" value="GAG-POL-RELATED RETROTRANSPOSON"/>
    <property type="match status" value="1"/>
</dbReference>
<dbReference type="PANTHER" id="PTHR11439:SF440">
    <property type="entry name" value="INTEGRASE CATALYTIC DOMAIN-CONTAINING PROTEIN"/>
    <property type="match status" value="1"/>
</dbReference>
<reference evidence="2" key="1">
    <citation type="journal article" date="2011" name="PLoS Biol.">
        <title>Gene gain and loss during evolution of obligate parasitism in the white rust pathogen of Arabidopsis thaliana.</title>
        <authorList>
            <person name="Kemen E."/>
            <person name="Gardiner A."/>
            <person name="Schultz-Larsen T."/>
            <person name="Kemen A.C."/>
            <person name="Balmuth A.L."/>
            <person name="Robert-Seilaniantz A."/>
            <person name="Bailey K."/>
            <person name="Holub E."/>
            <person name="Studholme D.J."/>
            <person name="Maclean D."/>
            <person name="Jones J.D."/>
        </authorList>
    </citation>
    <scope>NUCLEOTIDE SEQUENCE</scope>
</reference>
<organism evidence="2">
    <name type="scientific">Albugo laibachii Nc14</name>
    <dbReference type="NCBI Taxonomy" id="890382"/>
    <lineage>
        <taxon>Eukaryota</taxon>
        <taxon>Sar</taxon>
        <taxon>Stramenopiles</taxon>
        <taxon>Oomycota</taxon>
        <taxon>Peronosporomycetes</taxon>
        <taxon>Albuginales</taxon>
        <taxon>Albuginaceae</taxon>
        <taxon>Albugo</taxon>
    </lineage>
</organism>
<protein>
    <submittedName>
        <fullName evidence="2">Retrotransposon protein putative</fullName>
    </submittedName>
</protein>
<gene>
    <name evidence="2" type="primary">AlNc14C335G10726</name>
    <name evidence="2" type="ORF">ALNC14_120940</name>
</gene>
<proteinExistence type="predicted"/>
<dbReference type="InterPro" id="IPR013103">
    <property type="entry name" value="RVT_2"/>
</dbReference>
<dbReference type="CDD" id="cd09272">
    <property type="entry name" value="RNase_HI_RT_Ty1"/>
    <property type="match status" value="1"/>
</dbReference>
<dbReference type="EMBL" id="FR824380">
    <property type="protein sequence ID" value="CCA25950.1"/>
    <property type="molecule type" value="Genomic_DNA"/>
</dbReference>
<evidence type="ECO:0000259" key="1">
    <source>
        <dbReference type="Pfam" id="PF07727"/>
    </source>
</evidence>
<dbReference type="Pfam" id="PF07727">
    <property type="entry name" value="RVT_2"/>
    <property type="match status" value="1"/>
</dbReference>
<reference evidence="2" key="2">
    <citation type="submission" date="2011-02" db="EMBL/GenBank/DDBJ databases">
        <authorList>
            <person name="MacLean D."/>
        </authorList>
    </citation>
    <scope>NUCLEOTIDE SEQUENCE</scope>
</reference>
<dbReference type="AlphaFoldDB" id="F0WWW5"/>
<name>F0WWW5_9STRA</name>
<feature type="domain" description="Reverse transcriptase Ty1/copia-type" evidence="1">
    <location>
        <begin position="2"/>
        <end position="102"/>
    </location>
</feature>
<accession>F0WWW5</accession>
<sequence>MGFTQCLTDTCIFARIEDCGTVLIEVYVDDLLITGTCVSLVDKFFDEMKVLELKDLGNAKKFLGMKIEEDTEVGYTIDQEFTIDEMLEKHGLKDANCEVTDIRAGDKSTPLRIASYSDADFAAGKDDRKSISANVIYVNGIIAKWNCKKQGAVALSTAEAEFVVAAVGRREALGLKELFEEFGIQSKTPIILKIDNQAAIKQLESKASEANSKHVDVGLKFLKDYAKKGTVKPSHVASGDMVADLLA</sequence>
<dbReference type="HOGENOM" id="CLU_001650_6_0_1"/>